<dbReference type="Proteomes" id="UP000887458">
    <property type="component" value="Unassembled WGS sequence"/>
</dbReference>
<accession>A0ABQ8IQG4</accession>
<comment type="caution">
    <text evidence="1">The sequence shown here is derived from an EMBL/GenBank/DDBJ whole genome shotgun (WGS) entry which is preliminary data.</text>
</comment>
<dbReference type="EMBL" id="NJHN03000129">
    <property type="protein sequence ID" value="KAH9412566.1"/>
    <property type="molecule type" value="Genomic_DNA"/>
</dbReference>
<evidence type="ECO:0000313" key="1">
    <source>
        <dbReference type="EMBL" id="KAH9412566.1"/>
    </source>
</evidence>
<evidence type="ECO:0000313" key="2">
    <source>
        <dbReference type="Proteomes" id="UP000887458"/>
    </source>
</evidence>
<protein>
    <submittedName>
        <fullName evidence="1">Uncharacterized protein</fullName>
    </submittedName>
</protein>
<reference evidence="1 2" key="2">
    <citation type="journal article" date="2022" name="Mol. Biol. Evol.">
        <title>Comparative Genomics Reveals Insights into the Divergent Evolution of Astigmatic Mites and Household Pest Adaptations.</title>
        <authorList>
            <person name="Xiong Q."/>
            <person name="Wan A.T."/>
            <person name="Liu X."/>
            <person name="Fung C.S."/>
            <person name="Xiao X."/>
            <person name="Malainual N."/>
            <person name="Hou J."/>
            <person name="Wang L."/>
            <person name="Wang M."/>
            <person name="Yang K.Y."/>
            <person name="Cui Y."/>
            <person name="Leung E.L."/>
            <person name="Nong W."/>
            <person name="Shin S.K."/>
            <person name="Au S.W."/>
            <person name="Jeong K.Y."/>
            <person name="Chew F.T."/>
            <person name="Hui J.H."/>
            <person name="Leung T.F."/>
            <person name="Tungtrongchitr A."/>
            <person name="Zhong N."/>
            <person name="Liu Z."/>
            <person name="Tsui S.K."/>
        </authorList>
    </citation>
    <scope>NUCLEOTIDE SEQUENCE [LARGE SCALE GENOMIC DNA]</scope>
    <source>
        <strain evidence="1">Derp</strain>
    </source>
</reference>
<name>A0ABQ8IQG4_DERPT</name>
<organism evidence="1 2">
    <name type="scientific">Dermatophagoides pteronyssinus</name>
    <name type="common">European house dust mite</name>
    <dbReference type="NCBI Taxonomy" id="6956"/>
    <lineage>
        <taxon>Eukaryota</taxon>
        <taxon>Metazoa</taxon>
        <taxon>Ecdysozoa</taxon>
        <taxon>Arthropoda</taxon>
        <taxon>Chelicerata</taxon>
        <taxon>Arachnida</taxon>
        <taxon>Acari</taxon>
        <taxon>Acariformes</taxon>
        <taxon>Sarcoptiformes</taxon>
        <taxon>Astigmata</taxon>
        <taxon>Psoroptidia</taxon>
        <taxon>Analgoidea</taxon>
        <taxon>Pyroglyphidae</taxon>
        <taxon>Dermatophagoidinae</taxon>
        <taxon>Dermatophagoides</taxon>
    </lineage>
</organism>
<gene>
    <name evidence="1" type="ORF">DERP_006528</name>
</gene>
<keyword evidence="2" id="KW-1185">Reference proteome</keyword>
<sequence length="66" mass="7677">MQHNFVDFVHPQNVENSNFPNSLRNSIKKSGYSSNGNTNFNSIRSKNDKFDLQHLFAFLTSFLHLM</sequence>
<reference evidence="1 2" key="1">
    <citation type="journal article" date="2018" name="J. Allergy Clin. Immunol.">
        <title>High-quality assembly of Dermatophagoides pteronyssinus genome and transcriptome reveals a wide range of novel allergens.</title>
        <authorList>
            <person name="Liu X.Y."/>
            <person name="Yang K.Y."/>
            <person name="Wang M.Q."/>
            <person name="Kwok J.S."/>
            <person name="Zeng X."/>
            <person name="Yang Z."/>
            <person name="Xiao X.J."/>
            <person name="Lau C.P."/>
            <person name="Li Y."/>
            <person name="Huang Z.M."/>
            <person name="Ba J.G."/>
            <person name="Yim A.K."/>
            <person name="Ouyang C.Y."/>
            <person name="Ngai S.M."/>
            <person name="Chan T.F."/>
            <person name="Leung E.L."/>
            <person name="Liu L."/>
            <person name="Liu Z.G."/>
            <person name="Tsui S.K."/>
        </authorList>
    </citation>
    <scope>NUCLEOTIDE SEQUENCE [LARGE SCALE GENOMIC DNA]</scope>
    <source>
        <strain evidence="1">Derp</strain>
    </source>
</reference>
<proteinExistence type="predicted"/>